<accession>A0A100VIG9</accession>
<dbReference type="RefSeq" id="WP_062833313.1">
    <property type="nucleotide sequence ID" value="NZ_BCNV01000001.1"/>
</dbReference>
<proteinExistence type="predicted"/>
<reference evidence="1 2" key="1">
    <citation type="journal article" date="2016" name="Genome Announc.">
        <title>Draft Genome Sequence of Paenibacillus amylolyticus Heshi-A3, Isolated from Fermented Rice Bran in a Japanese Fermented Seafood Dish.</title>
        <authorList>
            <person name="Akuzawa S."/>
            <person name="Nagaoka J."/>
            <person name="Kanekatsu M."/>
            <person name="Kubota E."/>
            <person name="Ohtake R."/>
            <person name="Suzuki T."/>
            <person name="Kanesaki Y."/>
        </authorList>
    </citation>
    <scope>NUCLEOTIDE SEQUENCE [LARGE SCALE GENOMIC DNA]</scope>
    <source>
        <strain evidence="1 2">Heshi-A3</strain>
    </source>
</reference>
<organism evidence="1 2">
    <name type="scientific">Paenibacillus amylolyticus</name>
    <dbReference type="NCBI Taxonomy" id="1451"/>
    <lineage>
        <taxon>Bacteria</taxon>
        <taxon>Bacillati</taxon>
        <taxon>Bacillota</taxon>
        <taxon>Bacilli</taxon>
        <taxon>Bacillales</taxon>
        <taxon>Paenibacillaceae</taxon>
        <taxon>Paenibacillus</taxon>
    </lineage>
</organism>
<reference evidence="2" key="2">
    <citation type="submission" date="2016-01" db="EMBL/GenBank/DDBJ databases">
        <title>Draft Genome Sequence of Paenibacillus amylolyticus Heshi-A3 that Was Isolated from Fermented Rice Bran with Aging Salted Mackerel, Which Was Named Heshiko as Traditional Fermented Seafood in Japan.</title>
        <authorList>
            <person name="Akuzawa S."/>
            <person name="Nakagawa J."/>
            <person name="Kanekatsu T."/>
            <person name="Kubota E."/>
            <person name="Ohtake R."/>
            <person name="Suzuki T."/>
            <person name="Kanesaki Y."/>
        </authorList>
    </citation>
    <scope>NUCLEOTIDE SEQUENCE [LARGE SCALE GENOMIC DNA]</scope>
    <source>
        <strain evidence="2">Heshi-A3</strain>
    </source>
</reference>
<dbReference type="AlphaFoldDB" id="A0A100VIG9"/>
<sequence>MFIIVATKGDLKWISGVFQGEDVARLYMDLIPDELKEYQEFVQVENITYPFYIIERQESPFRFLGKAEVISLFHNTDVSDDEDEVHFNIYTIDSDYRPKKPGTDYMGILRHDHVTNEFIAMYREEGTEFLSKRRIF</sequence>
<dbReference type="Proteomes" id="UP000069697">
    <property type="component" value="Unassembled WGS sequence"/>
</dbReference>
<protein>
    <submittedName>
        <fullName evidence="1">Uncharacterized protein</fullName>
    </submittedName>
</protein>
<evidence type="ECO:0000313" key="2">
    <source>
        <dbReference type="Proteomes" id="UP000069697"/>
    </source>
</evidence>
<gene>
    <name evidence="1" type="ORF">PAHA3_0496</name>
</gene>
<evidence type="ECO:0000313" key="1">
    <source>
        <dbReference type="EMBL" id="GAS80426.1"/>
    </source>
</evidence>
<comment type="caution">
    <text evidence="1">The sequence shown here is derived from an EMBL/GenBank/DDBJ whole genome shotgun (WGS) entry which is preliminary data.</text>
</comment>
<dbReference type="EMBL" id="BCNV01000001">
    <property type="protein sequence ID" value="GAS80426.1"/>
    <property type="molecule type" value="Genomic_DNA"/>
</dbReference>
<name>A0A100VIG9_PAEAM</name>